<proteinExistence type="predicted"/>
<keyword evidence="2" id="KW-1185">Reference proteome</keyword>
<organism evidence="1 2">
    <name type="scientific">Actinidia rufa</name>
    <dbReference type="NCBI Taxonomy" id="165716"/>
    <lineage>
        <taxon>Eukaryota</taxon>
        <taxon>Viridiplantae</taxon>
        <taxon>Streptophyta</taxon>
        <taxon>Embryophyta</taxon>
        <taxon>Tracheophyta</taxon>
        <taxon>Spermatophyta</taxon>
        <taxon>Magnoliopsida</taxon>
        <taxon>eudicotyledons</taxon>
        <taxon>Gunneridae</taxon>
        <taxon>Pentapetalae</taxon>
        <taxon>asterids</taxon>
        <taxon>Ericales</taxon>
        <taxon>Actinidiaceae</taxon>
        <taxon>Actinidia</taxon>
    </lineage>
</organism>
<comment type="caution">
    <text evidence="1">The sequence shown here is derived from an EMBL/GenBank/DDBJ whole genome shotgun (WGS) entry which is preliminary data.</text>
</comment>
<accession>A0A7J0FG15</accession>
<gene>
    <name evidence="1" type="ORF">Acr_12g0001460</name>
</gene>
<protein>
    <submittedName>
        <fullName evidence="1">Uncharacterized protein</fullName>
    </submittedName>
</protein>
<sequence length="123" mass="13810">MDYLKSLEFCGCGAPQLAVIMRYFYDQRGRFDLIFGTLQKGELYAVKDIVQSKAFFKSFPLIDSKPWMASGVEDKAEEKNTGDAAYIPADKGKSLYSEDPTNFNSSSKIWSDSQLPPELRSDG</sequence>
<dbReference type="AlphaFoldDB" id="A0A7J0FG15"/>
<name>A0A7J0FG15_9ERIC</name>
<reference evidence="1 2" key="1">
    <citation type="submission" date="2019-07" db="EMBL/GenBank/DDBJ databases">
        <title>De Novo Assembly of kiwifruit Actinidia rufa.</title>
        <authorList>
            <person name="Sugita-Konishi S."/>
            <person name="Sato K."/>
            <person name="Mori E."/>
            <person name="Abe Y."/>
            <person name="Kisaki G."/>
            <person name="Hamano K."/>
            <person name="Suezawa K."/>
            <person name="Otani M."/>
            <person name="Fukuda T."/>
            <person name="Manabe T."/>
            <person name="Gomi K."/>
            <person name="Tabuchi M."/>
            <person name="Akimitsu K."/>
            <person name="Kataoka I."/>
        </authorList>
    </citation>
    <scope>NUCLEOTIDE SEQUENCE [LARGE SCALE GENOMIC DNA]</scope>
    <source>
        <strain evidence="2">cv. Fuchu</strain>
    </source>
</reference>
<dbReference type="EMBL" id="BJWL01000012">
    <property type="protein sequence ID" value="GFY97605.1"/>
    <property type="molecule type" value="Genomic_DNA"/>
</dbReference>
<evidence type="ECO:0000313" key="1">
    <source>
        <dbReference type="EMBL" id="GFY97605.1"/>
    </source>
</evidence>
<evidence type="ECO:0000313" key="2">
    <source>
        <dbReference type="Proteomes" id="UP000585474"/>
    </source>
</evidence>
<dbReference type="Proteomes" id="UP000585474">
    <property type="component" value="Unassembled WGS sequence"/>
</dbReference>